<comment type="caution">
    <text evidence="2">The sequence shown here is derived from an EMBL/GenBank/DDBJ whole genome shotgun (WGS) entry which is preliminary data.</text>
</comment>
<reference evidence="2" key="1">
    <citation type="submission" date="2020-08" db="EMBL/GenBank/DDBJ databases">
        <title>Genome public.</title>
        <authorList>
            <person name="Liu C."/>
            <person name="Sun Q."/>
        </authorList>
    </citation>
    <scope>NUCLEOTIDE SEQUENCE</scope>
    <source>
        <strain evidence="2">NSJ-54</strain>
    </source>
</reference>
<protein>
    <submittedName>
        <fullName evidence="2">Uncharacterized protein</fullName>
    </submittedName>
</protein>
<name>A0A926EBQ9_9FIRM</name>
<keyword evidence="1" id="KW-0175">Coiled coil</keyword>
<accession>A0A926EBQ9</accession>
<proteinExistence type="predicted"/>
<dbReference type="SUPFAM" id="SSF160527">
    <property type="entry name" value="V-type ATPase subunit E-like"/>
    <property type="match status" value="1"/>
</dbReference>
<evidence type="ECO:0000256" key="1">
    <source>
        <dbReference type="SAM" id="Coils"/>
    </source>
</evidence>
<gene>
    <name evidence="2" type="ORF">H8709_04805</name>
</gene>
<feature type="coiled-coil region" evidence="1">
    <location>
        <begin position="1"/>
        <end position="36"/>
    </location>
</feature>
<dbReference type="Gene3D" id="3.30.2320.30">
    <property type="entry name" value="ATP synthase, E subunit, C-terminal"/>
    <property type="match status" value="1"/>
</dbReference>
<organism evidence="2 3">
    <name type="scientific">Zongyangia hominis</name>
    <dbReference type="NCBI Taxonomy" id="2763677"/>
    <lineage>
        <taxon>Bacteria</taxon>
        <taxon>Bacillati</taxon>
        <taxon>Bacillota</taxon>
        <taxon>Clostridia</taxon>
        <taxon>Eubacteriales</taxon>
        <taxon>Oscillospiraceae</taxon>
        <taxon>Zongyangia</taxon>
    </lineage>
</organism>
<sequence>MASLQERAKKIEADIMEHANEEKAKYLQEAEAYKRSELEKAENEVLNESYERIQEAVADIRVRTAHLIAKRDYDAKRELFIKRQQLGDQVFDAVKGRLRSYTKTPDYEKKLVETAAKLGREYPLAQSELRFAPGDAALMAKAAQAFGQPCATAADPNIEIGGVVLVNLEKGIYVDETLDNTLEEQKDWFYQHSGLSID</sequence>
<dbReference type="AlphaFoldDB" id="A0A926EBQ9"/>
<keyword evidence="3" id="KW-1185">Reference proteome</keyword>
<evidence type="ECO:0000313" key="3">
    <source>
        <dbReference type="Proteomes" id="UP000660861"/>
    </source>
</evidence>
<evidence type="ECO:0000313" key="2">
    <source>
        <dbReference type="EMBL" id="MBC8570145.1"/>
    </source>
</evidence>
<dbReference type="EMBL" id="JACRTC010000002">
    <property type="protein sequence ID" value="MBC8570145.1"/>
    <property type="molecule type" value="Genomic_DNA"/>
</dbReference>
<dbReference type="RefSeq" id="WP_262397234.1">
    <property type="nucleotide sequence ID" value="NZ_JACRTC010000002.1"/>
</dbReference>
<dbReference type="Proteomes" id="UP000660861">
    <property type="component" value="Unassembled WGS sequence"/>
</dbReference>
<dbReference type="InterPro" id="IPR038495">
    <property type="entry name" value="ATPase_E_C"/>
</dbReference>